<reference evidence="2" key="1">
    <citation type="journal article" date="2019" name="MBio">
        <title>Comparative genomics for the elucidation of multidrug resistance (MDR) in Candida lusitaniae.</title>
        <authorList>
            <person name="Kannan A."/>
            <person name="Asner S.A."/>
            <person name="Trachsel E."/>
            <person name="Kelly S."/>
            <person name="Parker J."/>
            <person name="Sanglard D."/>
        </authorList>
    </citation>
    <scope>NUCLEOTIDE SEQUENCE [LARGE SCALE GENOMIC DNA]</scope>
    <source>
        <strain evidence="2">P1</strain>
    </source>
</reference>
<protein>
    <submittedName>
        <fullName evidence="1">Mating-type protein ALPHA1</fullName>
    </submittedName>
</protein>
<name>A0ACD0WQ25_CLALS</name>
<dbReference type="Proteomes" id="UP000326582">
    <property type="component" value="Chromosome 6"/>
</dbReference>
<organism evidence="1 2">
    <name type="scientific">Clavispora lusitaniae</name>
    <name type="common">Candida lusitaniae</name>
    <dbReference type="NCBI Taxonomy" id="36911"/>
    <lineage>
        <taxon>Eukaryota</taxon>
        <taxon>Fungi</taxon>
        <taxon>Dikarya</taxon>
        <taxon>Ascomycota</taxon>
        <taxon>Saccharomycotina</taxon>
        <taxon>Pichiomycetes</taxon>
        <taxon>Metschnikowiaceae</taxon>
        <taxon>Clavispora</taxon>
    </lineage>
</organism>
<proteinExistence type="predicted"/>
<sequence>MQKPEVGILQVTNIPQLPEPSMHLKQVLDELHTGAPSKLRLQVKKVSKQKRRKRKGSQRRSINGFIAFRTYYSKWLRNATLQQELSCQLGKVWENEPSREIWECYAYQYNETGGDESFIDWLYIKLGLITAEKKSTRSQACKSYIFKNVEDVFVD</sequence>
<dbReference type="EMBL" id="CP038489">
    <property type="protein sequence ID" value="QFZ29657.1"/>
    <property type="molecule type" value="Genomic_DNA"/>
</dbReference>
<keyword evidence="2" id="KW-1185">Reference proteome</keyword>
<evidence type="ECO:0000313" key="2">
    <source>
        <dbReference type="Proteomes" id="UP000326582"/>
    </source>
</evidence>
<evidence type="ECO:0000313" key="1">
    <source>
        <dbReference type="EMBL" id="QFZ29657.1"/>
    </source>
</evidence>
<accession>A0ACD0WQ25</accession>
<gene>
    <name evidence="1" type="ORF">EJF14_60168</name>
</gene>